<evidence type="ECO:0000256" key="1">
    <source>
        <dbReference type="SAM" id="MobiDB-lite"/>
    </source>
</evidence>
<feature type="region of interest" description="Disordered" evidence="1">
    <location>
        <begin position="1"/>
        <end position="40"/>
    </location>
</feature>
<dbReference type="GO" id="GO:0016020">
    <property type="term" value="C:membrane"/>
    <property type="evidence" value="ECO:0007669"/>
    <property type="project" value="InterPro"/>
</dbReference>
<organism evidence="3">
    <name type="scientific">Oppiella nova</name>
    <dbReference type="NCBI Taxonomy" id="334625"/>
    <lineage>
        <taxon>Eukaryota</taxon>
        <taxon>Metazoa</taxon>
        <taxon>Ecdysozoa</taxon>
        <taxon>Arthropoda</taxon>
        <taxon>Chelicerata</taxon>
        <taxon>Arachnida</taxon>
        <taxon>Acari</taxon>
        <taxon>Acariformes</taxon>
        <taxon>Sarcoptiformes</taxon>
        <taxon>Oribatida</taxon>
        <taxon>Brachypylina</taxon>
        <taxon>Oppioidea</taxon>
        <taxon>Oppiidae</taxon>
        <taxon>Oppiella</taxon>
    </lineage>
</organism>
<dbReference type="GO" id="GO:0008509">
    <property type="term" value="F:monoatomic anion transmembrane transporter activity"/>
    <property type="evidence" value="ECO:0007669"/>
    <property type="project" value="InterPro"/>
</dbReference>
<sequence length="85" mass="9164">MPNSPSVTSLHLHANNQSQTANSASTGHLNNDLNASSSSDLQHKLNQAFMRKIPPGSEADNILVGEIDFLEHSISGFVRLNQACH</sequence>
<reference evidence="3" key="1">
    <citation type="submission" date="2020-11" db="EMBL/GenBank/DDBJ databases">
        <authorList>
            <person name="Tran Van P."/>
        </authorList>
    </citation>
    <scope>NUCLEOTIDE SEQUENCE</scope>
</reference>
<feature type="compositionally biased region" description="Polar residues" evidence="1">
    <location>
        <begin position="1"/>
        <end position="28"/>
    </location>
</feature>
<evidence type="ECO:0000313" key="4">
    <source>
        <dbReference type="Proteomes" id="UP000728032"/>
    </source>
</evidence>
<dbReference type="InterPro" id="IPR013769">
    <property type="entry name" value="Band3_cytoplasmic_dom"/>
</dbReference>
<dbReference type="SUPFAM" id="SSF55804">
    <property type="entry name" value="Phoshotransferase/anion transport protein"/>
    <property type="match status" value="1"/>
</dbReference>
<feature type="non-terminal residue" evidence="3">
    <location>
        <position position="85"/>
    </location>
</feature>
<dbReference type="Gene3D" id="3.40.930.10">
    <property type="entry name" value="Mannitol-specific EII, Chain A"/>
    <property type="match status" value="1"/>
</dbReference>
<feature type="domain" description="Band 3 cytoplasmic" evidence="2">
    <location>
        <begin position="21"/>
        <end position="84"/>
    </location>
</feature>
<dbReference type="EMBL" id="CAJPVJ010059588">
    <property type="protein sequence ID" value="CAG2184014.1"/>
    <property type="molecule type" value="Genomic_DNA"/>
</dbReference>
<proteinExistence type="predicted"/>
<dbReference type="Proteomes" id="UP000728032">
    <property type="component" value="Unassembled WGS sequence"/>
</dbReference>
<name>A0A7R9R361_9ACAR</name>
<dbReference type="InterPro" id="IPR016152">
    <property type="entry name" value="PTrfase/Anion_transptr"/>
</dbReference>
<evidence type="ECO:0000259" key="2">
    <source>
        <dbReference type="Pfam" id="PF07565"/>
    </source>
</evidence>
<accession>A0A7R9R361</accession>
<dbReference type="EMBL" id="OC974413">
    <property type="protein sequence ID" value="CAD7668565.1"/>
    <property type="molecule type" value="Genomic_DNA"/>
</dbReference>
<keyword evidence="4" id="KW-1185">Reference proteome</keyword>
<dbReference type="OrthoDB" id="1735926at2759"/>
<protein>
    <recommendedName>
        <fullName evidence="2">Band 3 cytoplasmic domain-containing protein</fullName>
    </recommendedName>
</protein>
<evidence type="ECO:0000313" key="3">
    <source>
        <dbReference type="EMBL" id="CAD7668565.1"/>
    </source>
</evidence>
<gene>
    <name evidence="3" type="ORF">ONB1V03_LOCUS23434</name>
</gene>
<dbReference type="Pfam" id="PF07565">
    <property type="entry name" value="Band_3_cyto"/>
    <property type="match status" value="1"/>
</dbReference>
<feature type="compositionally biased region" description="Low complexity" evidence="1">
    <location>
        <begin position="29"/>
        <end position="40"/>
    </location>
</feature>
<dbReference type="AlphaFoldDB" id="A0A7R9R361"/>